<dbReference type="AlphaFoldDB" id="A0A2T0M928"/>
<gene>
    <name evidence="1" type="ORF">CLV81_2399</name>
</gene>
<accession>A0A2T0M928</accession>
<reference evidence="1 2" key="1">
    <citation type="submission" date="2018-03" db="EMBL/GenBank/DDBJ databases">
        <title>Genomic Encyclopedia of Archaeal and Bacterial Type Strains, Phase II (KMG-II): from individual species to whole genera.</title>
        <authorList>
            <person name="Goeker M."/>
        </authorList>
    </citation>
    <scope>NUCLEOTIDE SEQUENCE [LARGE SCALE GENOMIC DNA]</scope>
    <source>
        <strain evidence="1 2">DSM 25027</strain>
    </source>
</reference>
<proteinExistence type="predicted"/>
<dbReference type="EMBL" id="PVYX01000002">
    <property type="protein sequence ID" value="PRX54004.1"/>
    <property type="molecule type" value="Genomic_DNA"/>
</dbReference>
<sequence length="371" mass="42666">MKSTDILTQSLLFIPDISGFTHFVQTTEKQHSEHVIAELLEVLISANTQNMRLAEVEGDALFFYKENHIPSQEKLLAQVETMYTAFYSHLKMMETNRICPCQACATAPNLELKIVLHCGELQFLTVQGNRKPFGEMVIEAHRLLKNSVGSDNYVLISRKLADKIGLQATYESMLFSFGEGQDTYDGRQLPYLFAVIDVSKLKLLGFEPPEMVVTNRPPDFVMEWSIKTDGYEVFEMLTNYRFRHLWVDGVEEFLFNENEVTRGGTEHVCVINGKHFNFSTVIKEAPVNQLVYGELTSDPPPVHKLYQFYIIEPIDENQCVLRVEQFWKTKTLLQKLLMATIGKKQLTQGLKSSIDKLQRVMEDKNFQMTQL</sequence>
<dbReference type="InterPro" id="IPR029787">
    <property type="entry name" value="Nucleotide_cyclase"/>
</dbReference>
<dbReference type="InterPro" id="IPR020503">
    <property type="entry name" value="Uncharacterised_Rv2561"/>
</dbReference>
<dbReference type="SUPFAM" id="SSF55073">
    <property type="entry name" value="Nucleotide cyclase"/>
    <property type="match status" value="1"/>
</dbReference>
<comment type="caution">
    <text evidence="1">The sequence shown here is derived from an EMBL/GenBank/DDBJ whole genome shotgun (WGS) entry which is preliminary data.</text>
</comment>
<dbReference type="Gene3D" id="3.30.70.1230">
    <property type="entry name" value="Nucleotide cyclase"/>
    <property type="match status" value="1"/>
</dbReference>
<keyword evidence="2" id="KW-1185">Reference proteome</keyword>
<evidence type="ECO:0000313" key="1">
    <source>
        <dbReference type="EMBL" id="PRX54004.1"/>
    </source>
</evidence>
<dbReference type="Proteomes" id="UP000237640">
    <property type="component" value="Unassembled WGS sequence"/>
</dbReference>
<evidence type="ECO:0000313" key="2">
    <source>
        <dbReference type="Proteomes" id="UP000237640"/>
    </source>
</evidence>
<organism evidence="1 2">
    <name type="scientific">Flagellimonas meridianipacifica</name>
    <dbReference type="NCBI Taxonomy" id="1080225"/>
    <lineage>
        <taxon>Bacteria</taxon>
        <taxon>Pseudomonadati</taxon>
        <taxon>Bacteroidota</taxon>
        <taxon>Flavobacteriia</taxon>
        <taxon>Flavobacteriales</taxon>
        <taxon>Flavobacteriaceae</taxon>
        <taxon>Flagellimonas</taxon>
    </lineage>
</organism>
<dbReference type="RefSeq" id="WP_245911999.1">
    <property type="nucleotide sequence ID" value="NZ_PVYX01000002.1"/>
</dbReference>
<protein>
    <submittedName>
        <fullName evidence="1">Uncharacterized protein DUF2652</fullName>
    </submittedName>
</protein>
<dbReference type="SUPFAM" id="SSF55961">
    <property type="entry name" value="Bet v1-like"/>
    <property type="match status" value="1"/>
</dbReference>
<name>A0A2T0M928_9FLAO</name>
<dbReference type="Pfam" id="PF10851">
    <property type="entry name" value="DUF2652"/>
    <property type="match status" value="1"/>
</dbReference>